<accession>A0ABP7QHQ3</accession>
<proteinExistence type="predicted"/>
<gene>
    <name evidence="6" type="ORF">GCM10022246_36710</name>
</gene>
<name>A0ABP7QHQ3_9SPHI</name>
<keyword evidence="2" id="KW-0201">Cytochrome c-type biogenesis</keyword>
<dbReference type="Pfam" id="PF00578">
    <property type="entry name" value="AhpC-TSA"/>
    <property type="match status" value="1"/>
</dbReference>
<evidence type="ECO:0000256" key="4">
    <source>
        <dbReference type="ARBA" id="ARBA00023284"/>
    </source>
</evidence>
<dbReference type="Proteomes" id="UP001501081">
    <property type="component" value="Unassembled WGS sequence"/>
</dbReference>
<dbReference type="InterPro" id="IPR017801">
    <property type="entry name" value="DUF3738"/>
</dbReference>
<dbReference type="Gene3D" id="3.40.30.10">
    <property type="entry name" value="Glutaredoxin"/>
    <property type="match status" value="1"/>
</dbReference>
<sequence>MAQGLQARTGEQFPDIPIQNLINAPIKSVSLNKPQNKIYILNIWGTWCSPCLPEMDTLAKLQLANLSTIQVIGLSDDTPERLHTYLKKKPSKIWLASDTSGFFYELFGLAYVGQSIIINPKGKIVALVKSDSINQQMIDRLIKGEAIRSSGETKKEKLSGNADPFAVDSTLNHSFSLRGYMQGQPSGSKRYLDKGAYRKRRISFTNATILGLYSNAFGIVSQKQLVYELPEKEVSNYENKETLYSLDLLVKQEDKDSLMSILQKNLLLNLPVKARIEYRVIPVYALVNKSYKAIESAKNELSYSFSGRGYDATGAKMADFAESYLTNELALPVIDETGLDKRYDIKTNVEMRTKDGIMKSINDIGLDVVKKEKKMKILVFYK</sequence>
<comment type="caution">
    <text evidence="6">The sequence shown here is derived from an EMBL/GenBank/DDBJ whole genome shotgun (WGS) entry which is preliminary data.</text>
</comment>
<keyword evidence="4" id="KW-0676">Redox-active center</keyword>
<evidence type="ECO:0000256" key="1">
    <source>
        <dbReference type="ARBA" id="ARBA00004196"/>
    </source>
</evidence>
<evidence type="ECO:0000256" key="3">
    <source>
        <dbReference type="ARBA" id="ARBA00023157"/>
    </source>
</evidence>
<evidence type="ECO:0000256" key="2">
    <source>
        <dbReference type="ARBA" id="ARBA00022748"/>
    </source>
</evidence>
<dbReference type="EMBL" id="BAABAK010000020">
    <property type="protein sequence ID" value="GAA3981289.1"/>
    <property type="molecule type" value="Genomic_DNA"/>
</dbReference>
<evidence type="ECO:0000313" key="7">
    <source>
        <dbReference type="Proteomes" id="UP001501081"/>
    </source>
</evidence>
<dbReference type="PROSITE" id="PS51352">
    <property type="entry name" value="THIOREDOXIN_2"/>
    <property type="match status" value="1"/>
</dbReference>
<protein>
    <submittedName>
        <fullName evidence="6">Redoxin domain-containing protein</fullName>
    </submittedName>
</protein>
<keyword evidence="7" id="KW-1185">Reference proteome</keyword>
<dbReference type="InterPro" id="IPR000866">
    <property type="entry name" value="AhpC/TSA"/>
</dbReference>
<comment type="subcellular location">
    <subcellularLocation>
        <location evidence="1">Cell envelope</location>
    </subcellularLocation>
</comment>
<dbReference type="PANTHER" id="PTHR42852">
    <property type="entry name" value="THIOL:DISULFIDE INTERCHANGE PROTEIN DSBE"/>
    <property type="match status" value="1"/>
</dbReference>
<evidence type="ECO:0000313" key="6">
    <source>
        <dbReference type="EMBL" id="GAA3981289.1"/>
    </source>
</evidence>
<feature type="domain" description="Thioredoxin" evidence="5">
    <location>
        <begin position="7"/>
        <end position="147"/>
    </location>
</feature>
<dbReference type="PANTHER" id="PTHR42852:SF6">
    <property type="entry name" value="THIOL:DISULFIDE INTERCHANGE PROTEIN DSBE"/>
    <property type="match status" value="1"/>
</dbReference>
<dbReference type="CDD" id="cd02966">
    <property type="entry name" value="TlpA_like_family"/>
    <property type="match status" value="1"/>
</dbReference>
<dbReference type="Pfam" id="PF12543">
    <property type="entry name" value="DUF3738"/>
    <property type="match status" value="1"/>
</dbReference>
<keyword evidence="3" id="KW-1015">Disulfide bond</keyword>
<dbReference type="InterPro" id="IPR013766">
    <property type="entry name" value="Thioredoxin_domain"/>
</dbReference>
<dbReference type="SUPFAM" id="SSF52833">
    <property type="entry name" value="Thioredoxin-like"/>
    <property type="match status" value="1"/>
</dbReference>
<evidence type="ECO:0000259" key="5">
    <source>
        <dbReference type="PROSITE" id="PS51352"/>
    </source>
</evidence>
<reference evidence="7" key="1">
    <citation type="journal article" date="2019" name="Int. J. Syst. Evol. Microbiol.">
        <title>The Global Catalogue of Microorganisms (GCM) 10K type strain sequencing project: providing services to taxonomists for standard genome sequencing and annotation.</title>
        <authorList>
            <consortium name="The Broad Institute Genomics Platform"/>
            <consortium name="The Broad Institute Genome Sequencing Center for Infectious Disease"/>
            <person name="Wu L."/>
            <person name="Ma J."/>
        </authorList>
    </citation>
    <scope>NUCLEOTIDE SEQUENCE [LARGE SCALE GENOMIC DNA]</scope>
    <source>
        <strain evidence="7">JCM 17338</strain>
    </source>
</reference>
<organism evidence="6 7">
    <name type="scientific">Pedobacter ginsengiterrae</name>
    <dbReference type="NCBI Taxonomy" id="871696"/>
    <lineage>
        <taxon>Bacteria</taxon>
        <taxon>Pseudomonadati</taxon>
        <taxon>Bacteroidota</taxon>
        <taxon>Sphingobacteriia</taxon>
        <taxon>Sphingobacteriales</taxon>
        <taxon>Sphingobacteriaceae</taxon>
        <taxon>Pedobacter</taxon>
    </lineage>
</organism>
<dbReference type="InterPro" id="IPR036249">
    <property type="entry name" value="Thioredoxin-like_sf"/>
</dbReference>
<dbReference type="InterPro" id="IPR050553">
    <property type="entry name" value="Thioredoxin_ResA/DsbE_sf"/>
</dbReference>